<accession>A0AAE1QKE7</accession>
<proteinExistence type="predicted"/>
<sequence>MARQNSPDFQQLLDGYIIDDLSDLDLESDEDTENDSSERGESSDNSEQADDPCIARQRKRTRGGEAVTGGPGGVTRVRGAAAGRNSWEEVGLVFNSFYT</sequence>
<dbReference type="AlphaFoldDB" id="A0AAE1QKE7"/>
<gene>
    <name evidence="2" type="ORF">Pmani_001001</name>
</gene>
<evidence type="ECO:0000313" key="3">
    <source>
        <dbReference type="Proteomes" id="UP001292094"/>
    </source>
</evidence>
<dbReference type="Proteomes" id="UP001292094">
    <property type="component" value="Unassembled WGS sequence"/>
</dbReference>
<feature type="region of interest" description="Disordered" evidence="1">
    <location>
        <begin position="23"/>
        <end position="78"/>
    </location>
</feature>
<dbReference type="EMBL" id="JAWZYT010000072">
    <property type="protein sequence ID" value="KAK4328524.1"/>
    <property type="molecule type" value="Genomic_DNA"/>
</dbReference>
<evidence type="ECO:0000313" key="2">
    <source>
        <dbReference type="EMBL" id="KAK4328524.1"/>
    </source>
</evidence>
<feature type="compositionally biased region" description="Acidic residues" evidence="1">
    <location>
        <begin position="23"/>
        <end position="35"/>
    </location>
</feature>
<comment type="caution">
    <text evidence="2">The sequence shown here is derived from an EMBL/GenBank/DDBJ whole genome shotgun (WGS) entry which is preliminary data.</text>
</comment>
<keyword evidence="3" id="KW-1185">Reference proteome</keyword>
<protein>
    <submittedName>
        <fullName evidence="2">Uncharacterized protein</fullName>
    </submittedName>
</protein>
<evidence type="ECO:0000256" key="1">
    <source>
        <dbReference type="SAM" id="MobiDB-lite"/>
    </source>
</evidence>
<reference evidence="2" key="1">
    <citation type="submission" date="2023-11" db="EMBL/GenBank/DDBJ databases">
        <title>Genome assemblies of two species of porcelain crab, Petrolisthes cinctipes and Petrolisthes manimaculis (Anomura: Porcellanidae).</title>
        <authorList>
            <person name="Angst P."/>
        </authorList>
    </citation>
    <scope>NUCLEOTIDE SEQUENCE</scope>
    <source>
        <strain evidence="2">PB745_02</strain>
        <tissue evidence="2">Gill</tissue>
    </source>
</reference>
<name>A0AAE1QKE7_9EUCA</name>
<organism evidence="2 3">
    <name type="scientific">Petrolisthes manimaculis</name>
    <dbReference type="NCBI Taxonomy" id="1843537"/>
    <lineage>
        <taxon>Eukaryota</taxon>
        <taxon>Metazoa</taxon>
        <taxon>Ecdysozoa</taxon>
        <taxon>Arthropoda</taxon>
        <taxon>Crustacea</taxon>
        <taxon>Multicrustacea</taxon>
        <taxon>Malacostraca</taxon>
        <taxon>Eumalacostraca</taxon>
        <taxon>Eucarida</taxon>
        <taxon>Decapoda</taxon>
        <taxon>Pleocyemata</taxon>
        <taxon>Anomura</taxon>
        <taxon>Galatheoidea</taxon>
        <taxon>Porcellanidae</taxon>
        <taxon>Petrolisthes</taxon>
    </lineage>
</organism>